<keyword evidence="2 3" id="KW-0040">ANK repeat</keyword>
<protein>
    <submittedName>
        <fullName evidence="6">Ankyrin repeat and SAM domain-containing protein 6</fullName>
    </submittedName>
</protein>
<dbReference type="SMART" id="SM00454">
    <property type="entry name" value="SAM"/>
    <property type="match status" value="1"/>
</dbReference>
<dbReference type="Proteomes" id="UP001249851">
    <property type="component" value="Unassembled WGS sequence"/>
</dbReference>
<dbReference type="PROSITE" id="PS50088">
    <property type="entry name" value="ANK_REPEAT"/>
    <property type="match status" value="5"/>
</dbReference>
<feature type="domain" description="SAM" evidence="5">
    <location>
        <begin position="760"/>
        <end position="820"/>
    </location>
</feature>
<feature type="repeat" description="ANK" evidence="3">
    <location>
        <begin position="330"/>
        <end position="362"/>
    </location>
</feature>
<dbReference type="EMBL" id="JARQWQ010000080">
    <property type="protein sequence ID" value="KAK2553134.1"/>
    <property type="molecule type" value="Genomic_DNA"/>
</dbReference>
<feature type="repeat" description="ANK" evidence="3">
    <location>
        <begin position="142"/>
        <end position="174"/>
    </location>
</feature>
<gene>
    <name evidence="6" type="ORF">P5673_025589</name>
</gene>
<dbReference type="InterPro" id="IPR013761">
    <property type="entry name" value="SAM/pointed_sf"/>
</dbReference>
<dbReference type="Pfam" id="PF12796">
    <property type="entry name" value="Ank_2"/>
    <property type="match status" value="3"/>
</dbReference>
<feature type="repeat" description="ANK" evidence="3">
    <location>
        <begin position="296"/>
        <end position="328"/>
    </location>
</feature>
<dbReference type="PANTHER" id="PTHR24201">
    <property type="entry name" value="ANK_REP_REGION DOMAIN-CONTAINING PROTEIN"/>
    <property type="match status" value="1"/>
</dbReference>
<dbReference type="SUPFAM" id="SSF47769">
    <property type="entry name" value="SAM/Pointed domain"/>
    <property type="match status" value="1"/>
</dbReference>
<evidence type="ECO:0000313" key="7">
    <source>
        <dbReference type="Proteomes" id="UP001249851"/>
    </source>
</evidence>
<evidence type="ECO:0000313" key="6">
    <source>
        <dbReference type="EMBL" id="KAK2553134.1"/>
    </source>
</evidence>
<name>A0AAD9Q231_ACRCE</name>
<dbReference type="Gene3D" id="1.10.150.50">
    <property type="entry name" value="Transcription Factor, Ets-1"/>
    <property type="match status" value="1"/>
</dbReference>
<comment type="caution">
    <text evidence="6">The sequence shown here is derived from an EMBL/GenBank/DDBJ whole genome shotgun (WGS) entry which is preliminary data.</text>
</comment>
<dbReference type="InterPro" id="IPR001660">
    <property type="entry name" value="SAM"/>
</dbReference>
<evidence type="ECO:0000256" key="1">
    <source>
        <dbReference type="ARBA" id="ARBA00022737"/>
    </source>
</evidence>
<feature type="repeat" description="ANK" evidence="3">
    <location>
        <begin position="37"/>
        <end position="69"/>
    </location>
</feature>
<feature type="compositionally biased region" description="Basic and acidic residues" evidence="4">
    <location>
        <begin position="821"/>
        <end position="830"/>
    </location>
</feature>
<keyword evidence="1" id="KW-0677">Repeat</keyword>
<dbReference type="PROSITE" id="PS50297">
    <property type="entry name" value="ANK_REP_REGION"/>
    <property type="match status" value="4"/>
</dbReference>
<reference evidence="6" key="2">
    <citation type="journal article" date="2023" name="Science">
        <title>Genomic signatures of disease resistance in endangered staghorn corals.</title>
        <authorList>
            <person name="Vollmer S.V."/>
            <person name="Selwyn J.D."/>
            <person name="Despard B.A."/>
            <person name="Roesel C.L."/>
        </authorList>
    </citation>
    <scope>NUCLEOTIDE SEQUENCE</scope>
    <source>
        <strain evidence="6">K2</strain>
    </source>
</reference>
<evidence type="ECO:0000256" key="3">
    <source>
        <dbReference type="PROSITE-ProRule" id="PRU00023"/>
    </source>
</evidence>
<dbReference type="SMART" id="SM00248">
    <property type="entry name" value="ANK"/>
    <property type="match status" value="9"/>
</dbReference>
<dbReference type="PROSITE" id="PS50105">
    <property type="entry name" value="SAM_DOMAIN"/>
    <property type="match status" value="1"/>
</dbReference>
<dbReference type="InterPro" id="IPR050776">
    <property type="entry name" value="Ank_Repeat/CDKN_Inhibitor"/>
</dbReference>
<dbReference type="SUPFAM" id="SSF48403">
    <property type="entry name" value="Ankyrin repeat"/>
    <property type="match status" value="1"/>
</dbReference>
<feature type="repeat" description="ANK" evidence="3">
    <location>
        <begin position="176"/>
        <end position="208"/>
    </location>
</feature>
<evidence type="ECO:0000256" key="2">
    <source>
        <dbReference type="ARBA" id="ARBA00023043"/>
    </source>
</evidence>
<evidence type="ECO:0000259" key="5">
    <source>
        <dbReference type="PROSITE" id="PS50105"/>
    </source>
</evidence>
<feature type="region of interest" description="Disordered" evidence="4">
    <location>
        <begin position="821"/>
        <end position="857"/>
    </location>
</feature>
<organism evidence="6 7">
    <name type="scientific">Acropora cervicornis</name>
    <name type="common">Staghorn coral</name>
    <dbReference type="NCBI Taxonomy" id="6130"/>
    <lineage>
        <taxon>Eukaryota</taxon>
        <taxon>Metazoa</taxon>
        <taxon>Cnidaria</taxon>
        <taxon>Anthozoa</taxon>
        <taxon>Hexacorallia</taxon>
        <taxon>Scleractinia</taxon>
        <taxon>Astrocoeniina</taxon>
        <taxon>Acroporidae</taxon>
        <taxon>Acropora</taxon>
    </lineage>
</organism>
<dbReference type="AlphaFoldDB" id="A0AAD9Q231"/>
<accession>A0AAD9Q231</accession>
<dbReference type="PANTHER" id="PTHR24201:SF15">
    <property type="entry name" value="ANKYRIN REPEAT DOMAIN-CONTAINING PROTEIN 66"/>
    <property type="match status" value="1"/>
</dbReference>
<dbReference type="Pfam" id="PF00023">
    <property type="entry name" value="Ank"/>
    <property type="match status" value="1"/>
</dbReference>
<dbReference type="Gene3D" id="1.25.40.20">
    <property type="entry name" value="Ankyrin repeat-containing domain"/>
    <property type="match status" value="4"/>
</dbReference>
<feature type="compositionally biased region" description="Low complexity" evidence="4">
    <location>
        <begin position="837"/>
        <end position="857"/>
    </location>
</feature>
<dbReference type="PRINTS" id="PR01415">
    <property type="entry name" value="ANKYRIN"/>
</dbReference>
<keyword evidence="7" id="KW-1185">Reference proteome</keyword>
<feature type="region of interest" description="Disordered" evidence="4">
    <location>
        <begin position="575"/>
        <end position="602"/>
    </location>
</feature>
<dbReference type="Pfam" id="PF00536">
    <property type="entry name" value="SAM_1"/>
    <property type="match status" value="1"/>
</dbReference>
<evidence type="ECO:0000256" key="4">
    <source>
        <dbReference type="SAM" id="MobiDB-lite"/>
    </source>
</evidence>
<proteinExistence type="predicted"/>
<sequence>MDSRVSRLLVAAEQGNLHQVTDLLLEKGYHVDWTDEEGVNALHIAAANGNDNVVRLLLSRGASLEAKTIYGWTALMLASCNGHLIVCWTLLQHKSDIHAKNFLGSTALECAARNGHVQIVALLIEACGQQVLENSTTSLGLSLNASLINAAEHGQESTLRLLLEKGADVNFQEETTGWTALMLAALNGHMAAAQLLVEFGADTNAQNVINQTALEVAIVRQKTEVQEFLDERTSTRPQTTVLNQSRLFVIVQQLLLLTGQKSNRPSIIEAARTGNLVLVRELLYQGEVDKNSTDEDGATPLMYAAMGGHLPVVQLLIDIRADIDKQDKVSGWTALMQATYHGFTEIARLLIESGADVNIQGNNGCRAFDIGSIIGNTEIVRLLASVSMQMLSTPKSYYRNSLSSLSEKVQSDTKDIISGSEKEISKIDSDFLKVQGGKLRWWSKLSGRFRNLSVNRTFSSNKIQVMHLSKSMEELAIKENKEEGSVSELPRSVSTVSAVTLRSLASVALTETVEAGCPRHPGATTIGRQLQDVITDSALKRSGGYRPQSLALVSHVTKLPDDVITPVVPPPLPSSSFELPSLQHHHRNGSVEKGSRAGHPVPSLCVNGESIADLHETYLEDDLDNISSISAYSTFLPSPTHKKGEGGKVGSPDSSYSNASFYSSTSYNSGSRTLRASSPLSDTAINPMSAMSSSLWYKAGRSCISPMPTLISVQSVPDEDSAQQQESGYSSLHGYVDYEPRCRSTQARSSFCNTFDSCEDDVENLLKKLSLEKYQSNFEEQEVDMEAFLTLNDSDLTDLGVTQKFARQQILTAISELNCGKDRQRQHQHEALSNYHGSKSPGSSGYVSPSSSSNLPP</sequence>
<reference evidence="6" key="1">
    <citation type="journal article" date="2023" name="G3 (Bethesda)">
        <title>Whole genome assembly and annotation of the endangered Caribbean coral Acropora cervicornis.</title>
        <authorList>
            <person name="Selwyn J.D."/>
            <person name="Vollmer S.V."/>
        </authorList>
    </citation>
    <scope>NUCLEOTIDE SEQUENCE</scope>
    <source>
        <strain evidence="6">K2</strain>
    </source>
</reference>
<dbReference type="InterPro" id="IPR002110">
    <property type="entry name" value="Ankyrin_rpt"/>
</dbReference>
<dbReference type="InterPro" id="IPR036770">
    <property type="entry name" value="Ankyrin_rpt-contain_sf"/>
</dbReference>